<proteinExistence type="predicted"/>
<dbReference type="EMBL" id="BHGK01000001">
    <property type="protein sequence ID" value="GCA65773.1"/>
    <property type="molecule type" value="Genomic_DNA"/>
</dbReference>
<organism evidence="2 3">
    <name type="scientific">Mediterraneibacter butyricigenes</name>
    <dbReference type="NCBI Taxonomy" id="2316025"/>
    <lineage>
        <taxon>Bacteria</taxon>
        <taxon>Bacillati</taxon>
        <taxon>Bacillota</taxon>
        <taxon>Clostridia</taxon>
        <taxon>Lachnospirales</taxon>
        <taxon>Lachnospiraceae</taxon>
        <taxon>Mediterraneibacter</taxon>
    </lineage>
</organism>
<dbReference type="PANTHER" id="PTHR30037">
    <property type="entry name" value="DNA-3-METHYLADENINE GLYCOSYLASE 1"/>
    <property type="match status" value="1"/>
</dbReference>
<dbReference type="InterPro" id="IPR005019">
    <property type="entry name" value="Adenine_glyco"/>
</dbReference>
<evidence type="ECO:0000256" key="1">
    <source>
        <dbReference type="PIRSR" id="PIRSR605019-1"/>
    </source>
</evidence>
<sequence>MEWSDGKCRCRWANPKNERYIRYHDKEWGQPVHEDGKLFEMLILESFQAGLSWECVLNKREAFRQAFDQFAIEKIVAYDEKKEEELKANPQIIRNRLKIHAAVVNAQIFREIQEEWESFDSYLWHWTDGQTIYEIGETRSELSDQISKDLKKRGMKFVGTTIIYSYLQAVGVIYSHEKGCFLEKQENHGEKS</sequence>
<feature type="binding site" evidence="1">
    <location>
        <position position="10"/>
    </location>
    <ligand>
        <name>Zn(2+)</name>
        <dbReference type="ChEBI" id="CHEBI:29105"/>
    </ligand>
</feature>
<dbReference type="InterPro" id="IPR011257">
    <property type="entry name" value="DNA_glycosylase"/>
</dbReference>
<dbReference type="InterPro" id="IPR052891">
    <property type="entry name" value="DNA-3mA_glycosylase"/>
</dbReference>
<evidence type="ECO:0000313" key="3">
    <source>
        <dbReference type="Proteomes" id="UP000265643"/>
    </source>
</evidence>
<reference evidence="3" key="1">
    <citation type="submission" date="2018-09" db="EMBL/GenBank/DDBJ databases">
        <title>Draft Genome Sequence of Mediterraneibacter sp. KCTC 15684.</title>
        <authorList>
            <person name="Kim J.S."/>
            <person name="Han K.I."/>
            <person name="Suh M.K."/>
            <person name="Lee K.C."/>
            <person name="Eom M.K."/>
            <person name="Lee J.H."/>
            <person name="Park S.H."/>
            <person name="Kang S.W."/>
            <person name="Park J.E."/>
            <person name="Oh B.S."/>
            <person name="Yu S.Y."/>
            <person name="Choi S.H."/>
            <person name="Lee D.H."/>
            <person name="Yoon H."/>
            <person name="Kim B."/>
            <person name="Yang S.J."/>
            <person name="Lee J.S."/>
        </authorList>
    </citation>
    <scope>NUCLEOTIDE SEQUENCE [LARGE SCALE GENOMIC DNA]</scope>
    <source>
        <strain evidence="3">KCTC 15684</strain>
    </source>
</reference>
<accession>A0A391P868</accession>
<evidence type="ECO:0000313" key="2">
    <source>
        <dbReference type="EMBL" id="GCA65773.1"/>
    </source>
</evidence>
<dbReference type="SUPFAM" id="SSF48150">
    <property type="entry name" value="DNA-glycosylase"/>
    <property type="match status" value="1"/>
</dbReference>
<dbReference type="GO" id="GO:0008725">
    <property type="term" value="F:DNA-3-methyladenine glycosylase activity"/>
    <property type="evidence" value="ECO:0007669"/>
    <property type="project" value="InterPro"/>
</dbReference>
<feature type="binding site" evidence="1">
    <location>
        <position position="24"/>
    </location>
    <ligand>
        <name>Zn(2+)</name>
        <dbReference type="ChEBI" id="CHEBI:29105"/>
    </ligand>
</feature>
<dbReference type="Proteomes" id="UP000265643">
    <property type="component" value="Unassembled WGS sequence"/>
</dbReference>
<comment type="caution">
    <text evidence="2">The sequence shown here is derived from an EMBL/GenBank/DDBJ whole genome shotgun (WGS) entry which is preliminary data.</text>
</comment>
<keyword evidence="1" id="KW-0479">Metal-binding</keyword>
<keyword evidence="1" id="KW-0862">Zinc</keyword>
<dbReference type="RefSeq" id="WP_117602062.1">
    <property type="nucleotide sequence ID" value="NZ_BHGK01000001.1"/>
</dbReference>
<dbReference type="Pfam" id="PF03352">
    <property type="entry name" value="Adenine_glyco"/>
    <property type="match status" value="1"/>
</dbReference>
<feature type="binding site" evidence="1">
    <location>
        <position position="176"/>
    </location>
    <ligand>
        <name>Zn(2+)</name>
        <dbReference type="ChEBI" id="CHEBI:29105"/>
    </ligand>
</feature>
<feature type="binding site" evidence="1">
    <location>
        <position position="180"/>
    </location>
    <ligand>
        <name>Zn(2+)</name>
        <dbReference type="ChEBI" id="CHEBI:29105"/>
    </ligand>
</feature>
<dbReference type="PANTHER" id="PTHR30037:SF4">
    <property type="entry name" value="DNA-3-METHYLADENINE GLYCOSYLASE I"/>
    <property type="match status" value="1"/>
</dbReference>
<protein>
    <submittedName>
        <fullName evidence="2">DNA-3-methyladenine glycosylase I</fullName>
    </submittedName>
</protein>
<dbReference type="Gene3D" id="1.10.340.30">
    <property type="entry name" value="Hypothetical protein, domain 2"/>
    <property type="match status" value="1"/>
</dbReference>
<name>A0A391P868_9FIRM</name>
<dbReference type="GO" id="GO:0006284">
    <property type="term" value="P:base-excision repair"/>
    <property type="evidence" value="ECO:0007669"/>
    <property type="project" value="InterPro"/>
</dbReference>
<gene>
    <name evidence="2" type="primary">tag</name>
    <name evidence="2" type="ORF">KGMB01110_02090</name>
</gene>
<dbReference type="AlphaFoldDB" id="A0A391P868"/>
<dbReference type="GO" id="GO:0046872">
    <property type="term" value="F:metal ion binding"/>
    <property type="evidence" value="ECO:0007669"/>
    <property type="project" value="UniProtKB-KW"/>
</dbReference>
<keyword evidence="3" id="KW-1185">Reference proteome</keyword>